<protein>
    <submittedName>
        <fullName evidence="1">Uncharacterized protein</fullName>
    </submittedName>
</protein>
<dbReference type="InParanoid" id="A0A136J0S3"/>
<sequence length="93" mass="10334">MGRKEGAENRLPWHVAVKEVLRDDVQGKADMGRAESRRESYGRAIHPAPWEICLLCQIIPSSGRGCIVVFWTSAILVPALSAHGRRCGLRRAI</sequence>
<gene>
    <name evidence="1" type="ORF">Micbo1qcDRAFT_163462</name>
</gene>
<reference evidence="2" key="1">
    <citation type="submission" date="2016-02" db="EMBL/GenBank/DDBJ databases">
        <title>Draft genome sequence of Microdochium bolleyi, a fungal endophyte of beachgrass.</title>
        <authorList>
            <consortium name="DOE Joint Genome Institute"/>
            <person name="David A.S."/>
            <person name="May G."/>
            <person name="Haridas S."/>
            <person name="Lim J."/>
            <person name="Wang M."/>
            <person name="Labutti K."/>
            <person name="Lipzen A."/>
            <person name="Barry K."/>
            <person name="Grigoriev I.V."/>
        </authorList>
    </citation>
    <scope>NUCLEOTIDE SEQUENCE [LARGE SCALE GENOMIC DNA]</scope>
    <source>
        <strain evidence="2">J235TASD1</strain>
    </source>
</reference>
<evidence type="ECO:0000313" key="1">
    <source>
        <dbReference type="EMBL" id="KXJ90821.1"/>
    </source>
</evidence>
<accession>A0A136J0S3</accession>
<keyword evidence="2" id="KW-1185">Reference proteome</keyword>
<dbReference type="Proteomes" id="UP000070501">
    <property type="component" value="Unassembled WGS sequence"/>
</dbReference>
<name>A0A136J0S3_9PEZI</name>
<organism evidence="1 2">
    <name type="scientific">Microdochium bolleyi</name>
    <dbReference type="NCBI Taxonomy" id="196109"/>
    <lineage>
        <taxon>Eukaryota</taxon>
        <taxon>Fungi</taxon>
        <taxon>Dikarya</taxon>
        <taxon>Ascomycota</taxon>
        <taxon>Pezizomycotina</taxon>
        <taxon>Sordariomycetes</taxon>
        <taxon>Xylariomycetidae</taxon>
        <taxon>Xylariales</taxon>
        <taxon>Microdochiaceae</taxon>
        <taxon>Microdochium</taxon>
    </lineage>
</organism>
<dbReference type="EMBL" id="KQ964251">
    <property type="protein sequence ID" value="KXJ90821.1"/>
    <property type="molecule type" value="Genomic_DNA"/>
</dbReference>
<dbReference type="AlphaFoldDB" id="A0A136J0S3"/>
<proteinExistence type="predicted"/>
<feature type="non-terminal residue" evidence="1">
    <location>
        <position position="93"/>
    </location>
</feature>
<evidence type="ECO:0000313" key="2">
    <source>
        <dbReference type="Proteomes" id="UP000070501"/>
    </source>
</evidence>